<dbReference type="AlphaFoldDB" id="A0A7W3FJL4"/>
<sequence length="118" mass="13083">MDFYGLDRSKALTHFDGVALGRADRQTDTVRGWNRLRPENLLDLLDGAATEARRDARTLAALMTRASWRINLQAPSQGKANQLVSNAREVSVSAGGREYRLQLSEGSRLQLERISQAG</sequence>
<keyword evidence="2" id="KW-1185">Reference proteome</keyword>
<reference evidence="1 2" key="1">
    <citation type="submission" date="2020-08" db="EMBL/GenBank/DDBJ databases">
        <title>Stenotrophomonas tumulicola JCM 30961.</title>
        <authorList>
            <person name="Deng Y."/>
        </authorList>
    </citation>
    <scope>NUCLEOTIDE SEQUENCE [LARGE SCALE GENOMIC DNA]</scope>
    <source>
        <strain evidence="1 2">JCM 30961</strain>
    </source>
</reference>
<dbReference type="RefSeq" id="WP_182337938.1">
    <property type="nucleotide sequence ID" value="NZ_JACGXS010000001.1"/>
</dbReference>
<accession>A0A7W3FJL4</accession>
<protein>
    <submittedName>
        <fullName evidence="1">Uncharacterized protein</fullName>
    </submittedName>
</protein>
<evidence type="ECO:0000313" key="1">
    <source>
        <dbReference type="EMBL" id="MBA8680777.1"/>
    </source>
</evidence>
<comment type="caution">
    <text evidence="1">The sequence shown here is derived from an EMBL/GenBank/DDBJ whole genome shotgun (WGS) entry which is preliminary data.</text>
</comment>
<evidence type="ECO:0000313" key="2">
    <source>
        <dbReference type="Proteomes" id="UP000547058"/>
    </source>
</evidence>
<dbReference type="Proteomes" id="UP000547058">
    <property type="component" value="Unassembled WGS sequence"/>
</dbReference>
<organism evidence="1 2">
    <name type="scientific">Stenotrophomonas tumulicola</name>
    <dbReference type="NCBI Taxonomy" id="1685415"/>
    <lineage>
        <taxon>Bacteria</taxon>
        <taxon>Pseudomonadati</taxon>
        <taxon>Pseudomonadota</taxon>
        <taxon>Gammaproteobacteria</taxon>
        <taxon>Lysobacterales</taxon>
        <taxon>Lysobacteraceae</taxon>
        <taxon>Stenotrophomonas</taxon>
    </lineage>
</organism>
<gene>
    <name evidence="1" type="ORF">H4O11_03020</name>
</gene>
<dbReference type="EMBL" id="JACGXS010000001">
    <property type="protein sequence ID" value="MBA8680777.1"/>
    <property type="molecule type" value="Genomic_DNA"/>
</dbReference>
<name>A0A7W3FJL4_9GAMM</name>
<proteinExistence type="predicted"/>